<accession>A0A5J6MGZ6</accession>
<evidence type="ECO:0000313" key="4">
    <source>
        <dbReference type="EMBL" id="QEX15550.1"/>
    </source>
</evidence>
<dbReference type="SUPFAM" id="SSF47090">
    <property type="entry name" value="PGBD-like"/>
    <property type="match status" value="1"/>
</dbReference>
<feature type="compositionally biased region" description="Low complexity" evidence="1">
    <location>
        <begin position="253"/>
        <end position="271"/>
    </location>
</feature>
<dbReference type="EMBL" id="CP042906">
    <property type="protein sequence ID" value="QEX15550.1"/>
    <property type="molecule type" value="Genomic_DNA"/>
</dbReference>
<keyword evidence="2" id="KW-0812">Transmembrane</keyword>
<dbReference type="InterPro" id="IPR036366">
    <property type="entry name" value="PGBDSf"/>
</dbReference>
<feature type="compositionally biased region" description="Low complexity" evidence="1">
    <location>
        <begin position="10"/>
        <end position="29"/>
    </location>
</feature>
<reference evidence="4 5" key="1">
    <citation type="submission" date="2019-08" db="EMBL/GenBank/DDBJ databases">
        <title>Hyperibacter terrae gen. nov., sp. nov. and Hyperibacter viscosus sp. nov., two new members in the family Rhodospirillaceae isolated from the rhizosphere of Hypericum perforatum.</title>
        <authorList>
            <person name="Noviana Z."/>
        </authorList>
    </citation>
    <scope>NUCLEOTIDE SEQUENCE [LARGE SCALE GENOMIC DNA]</scope>
    <source>
        <strain evidence="4 5">R5913</strain>
    </source>
</reference>
<keyword evidence="2" id="KW-0472">Membrane</keyword>
<evidence type="ECO:0000256" key="2">
    <source>
        <dbReference type="SAM" id="Phobius"/>
    </source>
</evidence>
<keyword evidence="5" id="KW-1185">Reference proteome</keyword>
<proteinExistence type="predicted"/>
<feature type="region of interest" description="Disordered" evidence="1">
    <location>
        <begin position="89"/>
        <end position="114"/>
    </location>
</feature>
<evidence type="ECO:0000313" key="5">
    <source>
        <dbReference type="Proteomes" id="UP000326202"/>
    </source>
</evidence>
<dbReference type="OrthoDB" id="2080452at2"/>
<feature type="region of interest" description="Disordered" evidence="1">
    <location>
        <begin position="251"/>
        <end position="271"/>
    </location>
</feature>
<dbReference type="Gene3D" id="1.10.101.10">
    <property type="entry name" value="PGBD-like superfamily/PGBD"/>
    <property type="match status" value="1"/>
</dbReference>
<dbReference type="InterPro" id="IPR002477">
    <property type="entry name" value="Peptidoglycan-bd-like"/>
</dbReference>
<feature type="transmembrane region" description="Helical" evidence="2">
    <location>
        <begin position="296"/>
        <end position="316"/>
    </location>
</feature>
<dbReference type="Proteomes" id="UP000326202">
    <property type="component" value="Chromosome"/>
</dbReference>
<dbReference type="InterPro" id="IPR036365">
    <property type="entry name" value="PGBD-like_sf"/>
</dbReference>
<dbReference type="KEGG" id="htq:FRZ44_08350"/>
<organism evidence="4 5">
    <name type="scientific">Hypericibacter terrae</name>
    <dbReference type="NCBI Taxonomy" id="2602015"/>
    <lineage>
        <taxon>Bacteria</taxon>
        <taxon>Pseudomonadati</taxon>
        <taxon>Pseudomonadota</taxon>
        <taxon>Alphaproteobacteria</taxon>
        <taxon>Rhodospirillales</taxon>
        <taxon>Dongiaceae</taxon>
        <taxon>Hypericibacter</taxon>
    </lineage>
</organism>
<evidence type="ECO:0000256" key="1">
    <source>
        <dbReference type="SAM" id="MobiDB-lite"/>
    </source>
</evidence>
<feature type="domain" description="Peptidoglycan binding-like" evidence="3">
    <location>
        <begin position="364"/>
        <end position="414"/>
    </location>
</feature>
<protein>
    <recommendedName>
        <fullName evidence="3">Peptidoglycan binding-like domain-containing protein</fullName>
    </recommendedName>
</protein>
<dbReference type="Pfam" id="PF01471">
    <property type="entry name" value="PG_binding_1"/>
    <property type="match status" value="1"/>
</dbReference>
<gene>
    <name evidence="4" type="ORF">FRZ44_08350</name>
</gene>
<name>A0A5J6MGZ6_9PROT</name>
<sequence length="425" mass="43240">MADRAKDRPQQPGQAASEPAAPAGSPLPATDGEGASPPPEALRRQQMAARHAADIGNAPRTAPEAVPLSSVESDPLAEAARHFRELQAKSAGVTEIHMPPRPAPSSDVARDLLRDDGQLSSLALSDNVAGLRKPESALPADMLIDNESAAARVTPRTKLWAVTKADRIIDAEAEPLAQTTGAPSFVDMDPDLSLPLGASPELVPPEAAATSLASFASDARPAGASEPAAVGEASPDRVKRALALAAGAPVLTTPDAPGEAPPATAAADAGPAKLPPLPAIDRTRPAPAGPSGNLRLFAGLSVVILAFAGSLVWVAMWRADSFTGGTEATLEVSPEDLVQTAAGGNAATATADGSGTATATLMVRDTELLLAKLAFDPGPADGVLDETTREAIRRYQEAAGLPQTGEPSKELLEELQAVVAAINGN</sequence>
<dbReference type="AlphaFoldDB" id="A0A5J6MGZ6"/>
<feature type="region of interest" description="Disordered" evidence="1">
    <location>
        <begin position="1"/>
        <end position="77"/>
    </location>
</feature>
<keyword evidence="2" id="KW-1133">Transmembrane helix</keyword>
<evidence type="ECO:0000259" key="3">
    <source>
        <dbReference type="Pfam" id="PF01471"/>
    </source>
</evidence>